<evidence type="ECO:0000256" key="2">
    <source>
        <dbReference type="SAM" id="Phobius"/>
    </source>
</evidence>
<proteinExistence type="predicted"/>
<protein>
    <submittedName>
        <fullName evidence="4">Uncharacterized protein YhaN</fullName>
    </submittedName>
</protein>
<dbReference type="PANTHER" id="PTHR41259:SF1">
    <property type="entry name" value="DOUBLE-STRAND BREAK REPAIR RAD50 ATPASE, PUTATIVE-RELATED"/>
    <property type="match status" value="1"/>
</dbReference>
<accession>A0A1M5WFS0</accession>
<name>A0A1M5WFS0_9CLOT</name>
<dbReference type="Pfam" id="PF13514">
    <property type="entry name" value="AAA_27"/>
    <property type="match status" value="1"/>
</dbReference>
<feature type="domain" description="YhaN AAA" evidence="3">
    <location>
        <begin position="1"/>
        <end position="51"/>
    </location>
</feature>
<feature type="transmembrane region" description="Helical" evidence="2">
    <location>
        <begin position="450"/>
        <end position="468"/>
    </location>
</feature>
<evidence type="ECO:0000313" key="5">
    <source>
        <dbReference type="Proteomes" id="UP000184447"/>
    </source>
</evidence>
<dbReference type="OrthoDB" id="9764467at2"/>
<dbReference type="Proteomes" id="UP000184447">
    <property type="component" value="Unassembled WGS sequence"/>
</dbReference>
<dbReference type="AlphaFoldDB" id="A0A1M5WFS0"/>
<dbReference type="RefSeq" id="WP_073339083.1">
    <property type="nucleotide sequence ID" value="NZ_FQXM01000017.1"/>
</dbReference>
<evidence type="ECO:0000256" key="1">
    <source>
        <dbReference type="SAM" id="Coils"/>
    </source>
</evidence>
<feature type="coiled-coil region" evidence="1">
    <location>
        <begin position="796"/>
        <end position="823"/>
    </location>
</feature>
<dbReference type="InterPro" id="IPR038734">
    <property type="entry name" value="YhaN_AAA"/>
</dbReference>
<feature type="coiled-coil region" evidence="1">
    <location>
        <begin position="501"/>
        <end position="577"/>
    </location>
</feature>
<dbReference type="PANTHER" id="PTHR41259">
    <property type="entry name" value="DOUBLE-STRAND BREAK REPAIR RAD50 ATPASE, PUTATIVE-RELATED"/>
    <property type="match status" value="1"/>
</dbReference>
<keyword evidence="2" id="KW-0472">Membrane</keyword>
<dbReference type="SUPFAM" id="SSF52540">
    <property type="entry name" value="P-loop containing nucleoside triphosphate hydrolases"/>
    <property type="match status" value="2"/>
</dbReference>
<evidence type="ECO:0000313" key="4">
    <source>
        <dbReference type="EMBL" id="SHH86074.1"/>
    </source>
</evidence>
<keyword evidence="2" id="KW-1133">Transmembrane helix</keyword>
<sequence length="976" mass="114735">MKINKLQIGNFGKFKDYELELKEGFQIIYGNNEDGKSTLMAFIKMMFYSKLERGRDIHKNLRKKYLPWDGAMMNGAVEFEHDGIFYRLQKDIGATPRADKVRLFNMGTGELIALGKDEEVGKRFFGLDLGGFERSVFISQIGGFSSTGNNDEVAEKLMSNLVLSGDETVSQQLVINRINEALEDMESKNRKKGVLVDAKKELELLFTERADIEILNQQQKEIIEEYRDLEEKLNEEKKKMKLLELYTNKNKFLQLALLIEKINQYTELEQGLEKENIAYKNLKSFLKNCNSLMEESEKIKGSLEKLKGSNQSESKNKAILSFISEEEYRDLNELVEKEEKFKELLTKIDENFINSFESFIVSKNNFQNVQFNLKQEIYLNEELQKYHEDYEKYEEQKIYKIKEKDSTINSFERDKIQWANDKKLREQEINFTNEKISIQRQTKDNTKSENLLIIVSVVTFIISIMLGVVHIPLGISGVIISIIIGIIGVRVKKKQSMAKYKNINNAQTNDLELQIEKLKKNNEKEESLILHKSEKYKNAISNISTEIDKINKKLELLEEKNNNYQKSLDKITKLYNKKEVEENLVKIKAKAYFKDKNYIIEKYREDSSLGEDIKITILEQEKLDEVKVREYRNKIEVLCYKLKSNIEDKMKEKSCLSVAEFENKYLEYASDYKNQKAILEAEREYLNKAEEFLNKVKEYHSVKSYEEGELLIRNLWEQLIQVEKEKEEAFNIAKGMGHTVFSIEYLMEEKNKLELSIKELEEFSENRYEVEELQQLRKSFSYENLQQELFELQKKIKTPDKNLSQLQQQIEEKQEEVKEKENYFNCLKITSEVMKEASDEMHQSFGPELNRKTTEIFKNLTNGKYGNLIVTKDYDISIQSGIHYREWGYLSNGTVDQAYLSLRLAITELISDKNIALPLFLDDVMIQYDDKRMRAALKFLSEYADEKGKEFQQLLFTCHQHILDNSKPYNIKIVKI</sequence>
<gene>
    <name evidence="4" type="ORF">SAMN02745207_02852</name>
</gene>
<organism evidence="4 5">
    <name type="scientific">Clostridium grantii DSM 8605</name>
    <dbReference type="NCBI Taxonomy" id="1121316"/>
    <lineage>
        <taxon>Bacteria</taxon>
        <taxon>Bacillati</taxon>
        <taxon>Bacillota</taxon>
        <taxon>Clostridia</taxon>
        <taxon>Eubacteriales</taxon>
        <taxon>Clostridiaceae</taxon>
        <taxon>Clostridium</taxon>
    </lineage>
</organism>
<dbReference type="STRING" id="1121316.SAMN02745207_02852"/>
<reference evidence="4 5" key="1">
    <citation type="submission" date="2016-11" db="EMBL/GenBank/DDBJ databases">
        <authorList>
            <person name="Jaros S."/>
            <person name="Januszkiewicz K."/>
            <person name="Wedrychowicz H."/>
        </authorList>
    </citation>
    <scope>NUCLEOTIDE SEQUENCE [LARGE SCALE GENOMIC DNA]</scope>
    <source>
        <strain evidence="4 5">DSM 8605</strain>
    </source>
</reference>
<keyword evidence="5" id="KW-1185">Reference proteome</keyword>
<keyword evidence="2" id="KW-0812">Transmembrane</keyword>
<dbReference type="InterPro" id="IPR027417">
    <property type="entry name" value="P-loop_NTPase"/>
</dbReference>
<evidence type="ECO:0000259" key="3">
    <source>
        <dbReference type="Pfam" id="PF13514"/>
    </source>
</evidence>
<keyword evidence="1" id="KW-0175">Coiled coil</keyword>
<dbReference type="EMBL" id="FQXM01000017">
    <property type="protein sequence ID" value="SHH86074.1"/>
    <property type="molecule type" value="Genomic_DNA"/>
</dbReference>
<feature type="coiled-coil region" evidence="1">
    <location>
        <begin position="212"/>
        <end position="275"/>
    </location>
</feature>
<feature type="transmembrane region" description="Helical" evidence="2">
    <location>
        <begin position="474"/>
        <end position="491"/>
    </location>
</feature>
<dbReference type="Gene3D" id="3.40.50.300">
    <property type="entry name" value="P-loop containing nucleotide triphosphate hydrolases"/>
    <property type="match status" value="2"/>
</dbReference>